<organism evidence="2 3">
    <name type="scientific">Jonesia denitrificans (strain ATCC 14870 / DSM 20603 / BCRC 15368 / CIP 55.134 / JCM 11481 / NBRC 15587 / NCTC 10816 / Prevot 55134)</name>
    <name type="common">Listeria denitrificans</name>
    <dbReference type="NCBI Taxonomy" id="471856"/>
    <lineage>
        <taxon>Bacteria</taxon>
        <taxon>Bacillati</taxon>
        <taxon>Actinomycetota</taxon>
        <taxon>Actinomycetes</taxon>
        <taxon>Micrococcales</taxon>
        <taxon>Jonesiaceae</taxon>
        <taxon>Jonesia</taxon>
    </lineage>
</organism>
<keyword evidence="1" id="KW-0812">Transmembrane</keyword>
<dbReference type="OrthoDB" id="5149710at2"/>
<reference evidence="2 3" key="1">
    <citation type="journal article" date="2009" name="Stand. Genomic Sci.">
        <title>Complete genome sequence of Jonesia denitrificans type strain (Prevot 55134).</title>
        <authorList>
            <person name="Pukall R."/>
            <person name="Gehrich-Schroter G."/>
            <person name="Lapidus A."/>
            <person name="Nolan M."/>
            <person name="Glavina Del Rio T."/>
            <person name="Lucas S."/>
            <person name="Chen F."/>
            <person name="Tice H."/>
            <person name="Pitluck S."/>
            <person name="Cheng J.F."/>
            <person name="Copeland A."/>
            <person name="Saunders E."/>
            <person name="Brettin T."/>
            <person name="Detter J.C."/>
            <person name="Bruce D."/>
            <person name="Goodwin L."/>
            <person name="Pati A."/>
            <person name="Ivanova N."/>
            <person name="Mavromatis K."/>
            <person name="Ovchinnikova G."/>
            <person name="Chen A."/>
            <person name="Palaniappan K."/>
            <person name="Land M."/>
            <person name="Hauser L."/>
            <person name="Chang Y.J."/>
            <person name="Jeffries C.D."/>
            <person name="Chain P."/>
            <person name="Goker M."/>
            <person name="Bristow J."/>
            <person name="Eisen J.A."/>
            <person name="Markowitz V."/>
            <person name="Hugenholtz P."/>
            <person name="Kyrpides N.C."/>
            <person name="Klenk H.P."/>
            <person name="Han C."/>
        </authorList>
    </citation>
    <scope>NUCLEOTIDE SEQUENCE [LARGE SCALE GENOMIC DNA]</scope>
    <source>
        <strain evidence="3">ATCC 14870 / DSM 20603 / BCRC 15368 / CIP 55.134 / JCM 11481 / NBRC 15587 / NCTC 10816 / Prevot 55134</strain>
    </source>
</reference>
<feature type="transmembrane region" description="Helical" evidence="1">
    <location>
        <begin position="34"/>
        <end position="53"/>
    </location>
</feature>
<dbReference type="EMBL" id="CP001706">
    <property type="protein sequence ID" value="ACV08870.1"/>
    <property type="molecule type" value="Genomic_DNA"/>
</dbReference>
<evidence type="ECO:0000313" key="3">
    <source>
        <dbReference type="Proteomes" id="UP000000628"/>
    </source>
</evidence>
<feature type="transmembrane region" description="Helical" evidence="1">
    <location>
        <begin position="59"/>
        <end position="81"/>
    </location>
</feature>
<sequence length="93" mass="9640">MAVKDIEYTSSILHPDGMELPSNTPPKNHGHTPAAWFLTILGILGALISGVSLTMNSMVGIVIGVIVMVVGVVGGVVLALSGKGQPHSARRQQ</sequence>
<keyword evidence="1" id="KW-0472">Membrane</keyword>
<dbReference type="AlphaFoldDB" id="C7R413"/>
<dbReference type="Proteomes" id="UP000000628">
    <property type="component" value="Chromosome"/>
</dbReference>
<accession>C7R413</accession>
<proteinExistence type="predicted"/>
<protein>
    <submittedName>
        <fullName evidence="2">Uncharacterized protein</fullName>
    </submittedName>
</protein>
<dbReference type="HOGENOM" id="CLU_172614_3_0_11"/>
<keyword evidence="3" id="KW-1185">Reference proteome</keyword>
<keyword evidence="1" id="KW-1133">Transmembrane helix</keyword>
<dbReference type="RefSeq" id="WP_015771498.1">
    <property type="nucleotide sequence ID" value="NC_013174.1"/>
</dbReference>
<evidence type="ECO:0000313" key="2">
    <source>
        <dbReference type="EMBL" id="ACV08870.1"/>
    </source>
</evidence>
<dbReference type="NCBIfam" id="NF041681">
    <property type="entry name" value="HGxxPAAW"/>
    <property type="match status" value="1"/>
</dbReference>
<name>C7R413_JONDD</name>
<gene>
    <name evidence="2" type="ordered locus">Jden_1214</name>
</gene>
<dbReference type="KEGG" id="jde:Jden_1214"/>
<dbReference type="STRING" id="471856.Jden_1214"/>
<evidence type="ECO:0000256" key="1">
    <source>
        <dbReference type="SAM" id="Phobius"/>
    </source>
</evidence>